<evidence type="ECO:0000313" key="2">
    <source>
        <dbReference type="Proteomes" id="UP000278627"/>
    </source>
</evidence>
<dbReference type="AlphaFoldDB" id="A0A0N4SWW2"/>
<gene>
    <name evidence="1" type="ORF">BPAG_LOCUS136</name>
</gene>
<name>A0A0N4SWW2_BRUPA</name>
<sequence>MNVNFPVSDMDFRWSICQNVDQILKLIWHFKRLEIAAKICHQLNIHNGVIEHFGTNYSRVYCIWPKIFPEMNYCIAGSNPSLGRVDFLDKCSEIEVLEKLKQELLKRSVEIIFKNNDKYHEIELFLTNLVSDREAMFLQSNYQRQKKENKCHGD</sequence>
<organism evidence="3">
    <name type="scientific">Brugia pahangi</name>
    <name type="common">Filarial nematode worm</name>
    <dbReference type="NCBI Taxonomy" id="6280"/>
    <lineage>
        <taxon>Eukaryota</taxon>
        <taxon>Metazoa</taxon>
        <taxon>Ecdysozoa</taxon>
        <taxon>Nematoda</taxon>
        <taxon>Chromadorea</taxon>
        <taxon>Rhabditida</taxon>
        <taxon>Spirurina</taxon>
        <taxon>Spiruromorpha</taxon>
        <taxon>Filarioidea</taxon>
        <taxon>Onchocercidae</taxon>
        <taxon>Brugia</taxon>
    </lineage>
</organism>
<accession>A0A0N4SWW2</accession>
<keyword evidence="2" id="KW-1185">Reference proteome</keyword>
<evidence type="ECO:0000313" key="1">
    <source>
        <dbReference type="EMBL" id="VDN81322.1"/>
    </source>
</evidence>
<reference evidence="3" key="1">
    <citation type="submission" date="2017-02" db="UniProtKB">
        <authorList>
            <consortium name="WormBaseParasite"/>
        </authorList>
    </citation>
    <scope>IDENTIFICATION</scope>
</reference>
<dbReference type="WBParaSite" id="BPAG_0000013501-mRNA-1">
    <property type="protein sequence ID" value="BPAG_0000013501-mRNA-1"/>
    <property type="gene ID" value="BPAG_0000013501"/>
</dbReference>
<dbReference type="EMBL" id="UZAD01000005">
    <property type="protein sequence ID" value="VDN81322.1"/>
    <property type="molecule type" value="Genomic_DNA"/>
</dbReference>
<reference evidence="1 2" key="2">
    <citation type="submission" date="2018-11" db="EMBL/GenBank/DDBJ databases">
        <authorList>
            <consortium name="Pathogen Informatics"/>
        </authorList>
    </citation>
    <scope>NUCLEOTIDE SEQUENCE [LARGE SCALE GENOMIC DNA]</scope>
</reference>
<dbReference type="Proteomes" id="UP000278627">
    <property type="component" value="Unassembled WGS sequence"/>
</dbReference>
<evidence type="ECO:0000313" key="3">
    <source>
        <dbReference type="WBParaSite" id="BPAG_0000013501-mRNA-1"/>
    </source>
</evidence>
<protein>
    <submittedName>
        <fullName evidence="1 3">Uncharacterized protein</fullName>
    </submittedName>
</protein>
<proteinExistence type="predicted"/>